<keyword evidence="1" id="KW-0812">Transmembrane</keyword>
<keyword evidence="2" id="KW-0808">Transferase</keyword>
<feature type="transmembrane region" description="Helical" evidence="1">
    <location>
        <begin position="16"/>
        <end position="38"/>
    </location>
</feature>
<feature type="transmembrane region" description="Helical" evidence="1">
    <location>
        <begin position="210"/>
        <end position="229"/>
    </location>
</feature>
<gene>
    <name evidence="2" type="ORF">ENT87_06585</name>
    <name evidence="3" type="ORF">ENU30_07565</name>
</gene>
<feature type="transmembrane region" description="Helical" evidence="1">
    <location>
        <begin position="170"/>
        <end position="198"/>
    </location>
</feature>
<comment type="caution">
    <text evidence="2">The sequence shown here is derived from an EMBL/GenBank/DDBJ whole genome shotgun (WGS) entry which is preliminary data.</text>
</comment>
<keyword evidence="2" id="KW-0418">Kinase</keyword>
<evidence type="ECO:0000313" key="3">
    <source>
        <dbReference type="EMBL" id="HGQ18810.1"/>
    </source>
</evidence>
<feature type="transmembrane region" description="Helical" evidence="1">
    <location>
        <begin position="81"/>
        <end position="99"/>
    </location>
</feature>
<protein>
    <submittedName>
        <fullName evidence="2">Dolichol kinase</fullName>
    </submittedName>
</protein>
<dbReference type="EMBL" id="DTBZ01000143">
    <property type="protein sequence ID" value="HGQ18810.1"/>
    <property type="molecule type" value="Genomic_DNA"/>
</dbReference>
<proteinExistence type="predicted"/>
<dbReference type="GO" id="GO:0016301">
    <property type="term" value="F:kinase activity"/>
    <property type="evidence" value="ECO:0007669"/>
    <property type="project" value="UniProtKB-KW"/>
</dbReference>
<evidence type="ECO:0000313" key="2">
    <source>
        <dbReference type="EMBL" id="HGN37196.1"/>
    </source>
</evidence>
<dbReference type="EMBL" id="DTAI01000195">
    <property type="protein sequence ID" value="HGN37196.1"/>
    <property type="molecule type" value="Genomic_DNA"/>
</dbReference>
<organism evidence="2">
    <name type="scientific">Ignisphaera aggregans</name>
    <dbReference type="NCBI Taxonomy" id="334771"/>
    <lineage>
        <taxon>Archaea</taxon>
        <taxon>Thermoproteota</taxon>
        <taxon>Thermoprotei</taxon>
        <taxon>Desulfurococcales</taxon>
        <taxon>Desulfurococcaceae</taxon>
        <taxon>Ignisphaera</taxon>
    </lineage>
</organism>
<keyword evidence="1" id="KW-0472">Membrane</keyword>
<feature type="transmembrane region" description="Helical" evidence="1">
    <location>
        <begin position="136"/>
        <end position="158"/>
    </location>
</feature>
<accession>A0A7J3I8V4</accession>
<keyword evidence="1" id="KW-1133">Transmembrane helix</keyword>
<reference evidence="2" key="1">
    <citation type="journal article" date="2020" name="mSystems">
        <title>Genome- and Community-Level Interaction Insights into Carbon Utilization and Element Cycling Functions of Hydrothermarchaeota in Hydrothermal Sediment.</title>
        <authorList>
            <person name="Zhou Z."/>
            <person name="Liu Y."/>
            <person name="Xu W."/>
            <person name="Pan J."/>
            <person name="Luo Z.H."/>
            <person name="Li M."/>
        </authorList>
    </citation>
    <scope>NUCLEOTIDE SEQUENCE [LARGE SCALE GENOMIC DNA]</scope>
    <source>
        <strain evidence="2">SpSt-618</strain>
        <strain evidence="3">SpSt-657</strain>
    </source>
</reference>
<sequence length="231" mass="25692">MGAIYGVSFDMIAQDALIAIPLFIYIIILVFIATKRLYSLMVSRGIRHNVAVYFNRKVIHMLTGGLVAIFVPILFREPFIPMLFAYILAILTYLPHRSGKILTWFQTDDNMYEVNFCIAWGTSIAILWLLTDNPWISILPALAISIGDAVTGIVRNVVFGYRTKHWLGNIAMAVTMIPIGYIFSGLIGAVTMAVASAIERIERNPIDDNILIAFTATVIIAVMYVAMPLSS</sequence>
<feature type="transmembrane region" description="Helical" evidence="1">
    <location>
        <begin position="58"/>
        <end position="75"/>
    </location>
</feature>
<feature type="transmembrane region" description="Helical" evidence="1">
    <location>
        <begin position="111"/>
        <end position="130"/>
    </location>
</feature>
<evidence type="ECO:0000256" key="1">
    <source>
        <dbReference type="SAM" id="Phobius"/>
    </source>
</evidence>
<dbReference type="AlphaFoldDB" id="A0A7J3I8V4"/>
<name>A0A7J3I8V4_9CREN</name>